<dbReference type="NCBIfam" id="TIGR00469">
    <property type="entry name" value="pheS_mito"/>
    <property type="match status" value="1"/>
</dbReference>
<dbReference type="EMBL" id="JALJOQ010000312">
    <property type="protein sequence ID" value="KAK9785254.1"/>
    <property type="molecule type" value="Genomic_DNA"/>
</dbReference>
<reference evidence="16 17" key="1">
    <citation type="journal article" date="2024" name="Nat. Commun.">
        <title>Phylogenomics reveals the evolutionary origins of lichenization in chlorophyte algae.</title>
        <authorList>
            <person name="Puginier C."/>
            <person name="Libourel C."/>
            <person name="Otte J."/>
            <person name="Skaloud P."/>
            <person name="Haon M."/>
            <person name="Grisel S."/>
            <person name="Petersen M."/>
            <person name="Berrin J.G."/>
            <person name="Delaux P.M."/>
            <person name="Dal Grande F."/>
            <person name="Keller J."/>
        </authorList>
    </citation>
    <scope>NUCLEOTIDE SEQUENCE [LARGE SCALE GENOMIC DNA]</scope>
    <source>
        <strain evidence="16 17">SAG 2036</strain>
    </source>
</reference>
<keyword evidence="6" id="KW-0067">ATP-binding</keyword>
<evidence type="ECO:0000256" key="5">
    <source>
        <dbReference type="ARBA" id="ARBA00022741"/>
    </source>
</evidence>
<dbReference type="PANTHER" id="PTHR11538:SF41">
    <property type="entry name" value="PHENYLALANINE--TRNA LIGASE, MITOCHONDRIAL"/>
    <property type="match status" value="1"/>
</dbReference>
<dbReference type="InterPro" id="IPR006195">
    <property type="entry name" value="aa-tRNA-synth_II"/>
</dbReference>
<dbReference type="CDD" id="cd00496">
    <property type="entry name" value="PheRS_alpha_core"/>
    <property type="match status" value="1"/>
</dbReference>
<dbReference type="AlphaFoldDB" id="A0AAW1NIG0"/>
<evidence type="ECO:0000256" key="1">
    <source>
        <dbReference type="ARBA" id="ARBA00004305"/>
    </source>
</evidence>
<evidence type="ECO:0000256" key="2">
    <source>
        <dbReference type="ARBA" id="ARBA00008226"/>
    </source>
</evidence>
<name>A0AAW1NIG0_9CHLO</name>
<dbReference type="PROSITE" id="PS50862">
    <property type="entry name" value="AA_TRNA_LIGASE_II"/>
    <property type="match status" value="1"/>
</dbReference>
<comment type="catalytic activity">
    <reaction evidence="12">
        <text>tRNA(Phe) + L-phenylalanine + ATP = L-phenylalanyl-tRNA(Phe) + AMP + diphosphate + H(+)</text>
        <dbReference type="Rhea" id="RHEA:19413"/>
        <dbReference type="Rhea" id="RHEA-COMP:9668"/>
        <dbReference type="Rhea" id="RHEA-COMP:9699"/>
        <dbReference type="ChEBI" id="CHEBI:15378"/>
        <dbReference type="ChEBI" id="CHEBI:30616"/>
        <dbReference type="ChEBI" id="CHEBI:33019"/>
        <dbReference type="ChEBI" id="CHEBI:58095"/>
        <dbReference type="ChEBI" id="CHEBI:78442"/>
        <dbReference type="ChEBI" id="CHEBI:78531"/>
        <dbReference type="ChEBI" id="CHEBI:456215"/>
        <dbReference type="EC" id="6.1.1.20"/>
    </reaction>
</comment>
<feature type="domain" description="FDX-ACB" evidence="15">
    <location>
        <begin position="346"/>
        <end position="438"/>
    </location>
</feature>
<dbReference type="SUPFAM" id="SSF54991">
    <property type="entry name" value="Anticodon-binding domain of PheRS"/>
    <property type="match status" value="1"/>
</dbReference>
<evidence type="ECO:0000313" key="17">
    <source>
        <dbReference type="Proteomes" id="UP001465755"/>
    </source>
</evidence>
<keyword evidence="8" id="KW-0809">Transit peptide</keyword>
<evidence type="ECO:0000256" key="4">
    <source>
        <dbReference type="ARBA" id="ARBA00022598"/>
    </source>
</evidence>
<dbReference type="EC" id="6.1.1.20" evidence="3"/>
<comment type="subcellular location">
    <subcellularLocation>
        <location evidence="1">Mitochondrion matrix</location>
    </subcellularLocation>
</comment>
<comment type="caution">
    <text evidence="16">The sequence shown here is derived from an EMBL/GenBank/DDBJ whole genome shotgun (WGS) entry which is preliminary data.</text>
</comment>
<sequence length="438" mass="49746">MWAASRELRGSVFKSATASAGFCGCPLSVLFQNHTINNVTSRRHHGKPLPAAIRDHRRFKAARASAEVGTVPREEVLTSDPYNNVTENIFSKIGANLHLRPDHPLCILKEAIYTYFDDVQPGLWRKFDDLKPVVTTKANFDEVLVPADHVSRSPNDTYYIDTDTVLRCHTSAHQTELLRQGEAAFLVTGDVYRRDSIDQSHYPVFHQMEALRVYKPEAWEDAGVEGTQHMVTKLKTALEGMAKHLFGDVECRWVDAYFPFTDPSFELEIYFNGEWLEVLGCGVVEQQILDKNGWSGHKAWAFGLGLERLAMIKFAINDIRLFWSSDKRFTQQFKSGDLNTQFKPYSKFPPCFKDVSFWLPSDGFTENNLCEVVRDQAGDLVESVTLVDAFTHPKTGKTSNCFRIAYRSMDRSLTDEEINGLQDGVRTSLSDKLLVELR</sequence>
<evidence type="ECO:0000256" key="7">
    <source>
        <dbReference type="ARBA" id="ARBA00022917"/>
    </source>
</evidence>
<dbReference type="InterPro" id="IPR036690">
    <property type="entry name" value="Fdx_antiC-bd_sf"/>
</dbReference>
<dbReference type="GO" id="GO:0004826">
    <property type="term" value="F:phenylalanine-tRNA ligase activity"/>
    <property type="evidence" value="ECO:0007669"/>
    <property type="project" value="UniProtKB-EC"/>
</dbReference>
<comment type="function">
    <text evidence="13">Is responsible for the charging of tRNA(Phe) with phenylalanine in mitochondrial translation.</text>
</comment>
<evidence type="ECO:0000256" key="9">
    <source>
        <dbReference type="ARBA" id="ARBA00023128"/>
    </source>
</evidence>
<feature type="domain" description="Aminoacyl-transfer RNA synthetases class-II family profile" evidence="14">
    <location>
        <begin position="189"/>
        <end position="344"/>
    </location>
</feature>
<evidence type="ECO:0000256" key="10">
    <source>
        <dbReference type="ARBA" id="ARBA00023146"/>
    </source>
</evidence>
<dbReference type="FunFam" id="3.30.930.10:FF:000083">
    <property type="entry name" value="Phenylalanine--tRNA ligase"/>
    <property type="match status" value="1"/>
</dbReference>
<dbReference type="SUPFAM" id="SSF55681">
    <property type="entry name" value="Class II aaRS and biotin synthetases"/>
    <property type="match status" value="1"/>
</dbReference>
<organism evidence="16 17">
    <name type="scientific">Symbiochloris irregularis</name>
    <dbReference type="NCBI Taxonomy" id="706552"/>
    <lineage>
        <taxon>Eukaryota</taxon>
        <taxon>Viridiplantae</taxon>
        <taxon>Chlorophyta</taxon>
        <taxon>core chlorophytes</taxon>
        <taxon>Trebouxiophyceae</taxon>
        <taxon>Trebouxiales</taxon>
        <taxon>Trebouxiaceae</taxon>
        <taxon>Symbiochloris</taxon>
    </lineage>
</organism>
<dbReference type="PROSITE" id="PS51257">
    <property type="entry name" value="PROKAR_LIPOPROTEIN"/>
    <property type="match status" value="1"/>
</dbReference>
<dbReference type="GO" id="GO:0005759">
    <property type="term" value="C:mitochondrial matrix"/>
    <property type="evidence" value="ECO:0007669"/>
    <property type="project" value="UniProtKB-SubCell"/>
</dbReference>
<dbReference type="Pfam" id="PF01409">
    <property type="entry name" value="tRNA-synt_2d"/>
    <property type="match status" value="1"/>
</dbReference>
<dbReference type="PROSITE" id="PS51447">
    <property type="entry name" value="FDX_ACB"/>
    <property type="match status" value="1"/>
</dbReference>
<dbReference type="SMART" id="SM00896">
    <property type="entry name" value="FDX-ACB"/>
    <property type="match status" value="1"/>
</dbReference>
<dbReference type="GO" id="GO:0000049">
    <property type="term" value="F:tRNA binding"/>
    <property type="evidence" value="ECO:0007669"/>
    <property type="project" value="InterPro"/>
</dbReference>
<evidence type="ECO:0000256" key="13">
    <source>
        <dbReference type="ARBA" id="ARBA00057761"/>
    </source>
</evidence>
<dbReference type="Gene3D" id="3.30.70.380">
    <property type="entry name" value="Ferrodoxin-fold anticodon-binding domain"/>
    <property type="match status" value="1"/>
</dbReference>
<dbReference type="InterPro" id="IPR004530">
    <property type="entry name" value="Phe-tRNA-synth_IIc_mito"/>
</dbReference>
<evidence type="ECO:0000313" key="16">
    <source>
        <dbReference type="EMBL" id="KAK9785254.1"/>
    </source>
</evidence>
<dbReference type="Proteomes" id="UP001465755">
    <property type="component" value="Unassembled WGS sequence"/>
</dbReference>
<dbReference type="PANTHER" id="PTHR11538">
    <property type="entry name" value="PHENYLALANYL-TRNA SYNTHETASE"/>
    <property type="match status" value="1"/>
</dbReference>
<evidence type="ECO:0000256" key="11">
    <source>
        <dbReference type="ARBA" id="ARBA00031194"/>
    </source>
</evidence>
<evidence type="ECO:0000256" key="8">
    <source>
        <dbReference type="ARBA" id="ARBA00022946"/>
    </source>
</evidence>
<keyword evidence="10" id="KW-0030">Aminoacyl-tRNA synthetase</keyword>
<keyword evidence="5" id="KW-0547">Nucleotide-binding</keyword>
<proteinExistence type="inferred from homology"/>
<dbReference type="FunFam" id="3.30.70.380:FF:000003">
    <property type="entry name" value="Phenylalanine--tRNA ligase chloroplastic/mitochondrial"/>
    <property type="match status" value="1"/>
</dbReference>
<evidence type="ECO:0000256" key="12">
    <source>
        <dbReference type="ARBA" id="ARBA00049255"/>
    </source>
</evidence>
<keyword evidence="9" id="KW-0496">Mitochondrion</keyword>
<evidence type="ECO:0000256" key="6">
    <source>
        <dbReference type="ARBA" id="ARBA00022840"/>
    </source>
</evidence>
<gene>
    <name evidence="16" type="ORF">WJX73_001244</name>
</gene>
<dbReference type="InterPro" id="IPR005121">
    <property type="entry name" value="Fdx_antiC-bd"/>
</dbReference>
<dbReference type="InterPro" id="IPR002319">
    <property type="entry name" value="Phenylalanyl-tRNA_Synthase"/>
</dbReference>
<evidence type="ECO:0000256" key="3">
    <source>
        <dbReference type="ARBA" id="ARBA00012814"/>
    </source>
</evidence>
<evidence type="ECO:0000259" key="14">
    <source>
        <dbReference type="PROSITE" id="PS50862"/>
    </source>
</evidence>
<dbReference type="InterPro" id="IPR045864">
    <property type="entry name" value="aa-tRNA-synth_II/BPL/LPL"/>
</dbReference>
<accession>A0AAW1NIG0</accession>
<dbReference type="GO" id="GO:0006432">
    <property type="term" value="P:phenylalanyl-tRNA aminoacylation"/>
    <property type="evidence" value="ECO:0007669"/>
    <property type="project" value="InterPro"/>
</dbReference>
<comment type="similarity">
    <text evidence="2">Belongs to the class-II aminoacyl-tRNA synthetase family.</text>
</comment>
<evidence type="ECO:0000259" key="15">
    <source>
        <dbReference type="PROSITE" id="PS51447"/>
    </source>
</evidence>
<keyword evidence="4" id="KW-0436">Ligase</keyword>
<protein>
    <recommendedName>
        <fullName evidence="3">phenylalanine--tRNA ligase</fullName>
        <ecNumber evidence="3">6.1.1.20</ecNumber>
    </recommendedName>
    <alternativeName>
        <fullName evidence="11">Phenylalanyl-tRNA synthetase</fullName>
    </alternativeName>
</protein>
<keyword evidence="17" id="KW-1185">Reference proteome</keyword>
<keyword evidence="7" id="KW-0648">Protein biosynthesis</keyword>
<dbReference type="Gene3D" id="3.30.930.10">
    <property type="entry name" value="Bira Bifunctional Protein, Domain 2"/>
    <property type="match status" value="1"/>
</dbReference>
<dbReference type="Pfam" id="PF03147">
    <property type="entry name" value="FDX-ACB"/>
    <property type="match status" value="1"/>
</dbReference>
<dbReference type="GO" id="GO:0005524">
    <property type="term" value="F:ATP binding"/>
    <property type="evidence" value="ECO:0007669"/>
    <property type="project" value="UniProtKB-KW"/>
</dbReference>